<dbReference type="InterPro" id="IPR005545">
    <property type="entry name" value="YCII"/>
</dbReference>
<evidence type="ECO:0000313" key="3">
    <source>
        <dbReference type="EMBL" id="GFM33133.1"/>
    </source>
</evidence>
<evidence type="ECO:0000259" key="2">
    <source>
        <dbReference type="Pfam" id="PF03795"/>
    </source>
</evidence>
<feature type="domain" description="YCII-related" evidence="2">
    <location>
        <begin position="1"/>
        <end position="82"/>
    </location>
</feature>
<gene>
    <name evidence="3" type="ORF">DSM101010T_14980</name>
</gene>
<dbReference type="Pfam" id="PF03795">
    <property type="entry name" value="YCII"/>
    <property type="match status" value="1"/>
</dbReference>
<organism evidence="3 4">
    <name type="scientific">Desulfovibrio subterraneus</name>
    <dbReference type="NCBI Taxonomy" id="2718620"/>
    <lineage>
        <taxon>Bacteria</taxon>
        <taxon>Pseudomonadati</taxon>
        <taxon>Thermodesulfobacteriota</taxon>
        <taxon>Desulfovibrionia</taxon>
        <taxon>Desulfovibrionales</taxon>
        <taxon>Desulfovibrionaceae</taxon>
        <taxon>Desulfovibrio</taxon>
    </lineage>
</organism>
<protein>
    <recommendedName>
        <fullName evidence="2">YCII-related domain-containing protein</fullName>
    </recommendedName>
</protein>
<evidence type="ECO:0000313" key="4">
    <source>
        <dbReference type="Proteomes" id="UP000503840"/>
    </source>
</evidence>
<comment type="similarity">
    <text evidence="1">Belongs to the YciI family.</text>
</comment>
<reference evidence="3 4" key="1">
    <citation type="submission" date="2020-05" db="EMBL/GenBank/DDBJ databases">
        <title>Draft genome sequence of Desulfovibrio sp. strain HN2T.</title>
        <authorList>
            <person name="Ueno A."/>
            <person name="Tamazawa S."/>
            <person name="Tamamura S."/>
            <person name="Murakami T."/>
            <person name="Kiyama T."/>
            <person name="Inomata H."/>
            <person name="Amano Y."/>
            <person name="Miyakawa K."/>
            <person name="Tamaki H."/>
            <person name="Naganuma T."/>
            <person name="Kaneko K."/>
        </authorList>
    </citation>
    <scope>NUCLEOTIDE SEQUENCE [LARGE SCALE GENOMIC DNA]</scope>
    <source>
        <strain evidence="3 4">HN2</strain>
    </source>
</reference>
<dbReference type="SUPFAM" id="SSF54909">
    <property type="entry name" value="Dimeric alpha+beta barrel"/>
    <property type="match status" value="1"/>
</dbReference>
<accession>A0A7J0BH98</accession>
<dbReference type="InterPro" id="IPR011008">
    <property type="entry name" value="Dimeric_a/b-barrel"/>
</dbReference>
<comment type="caution">
    <text evidence="3">The sequence shown here is derived from an EMBL/GenBank/DDBJ whole genome shotgun (WGS) entry which is preliminary data.</text>
</comment>
<name>A0A7J0BH98_9BACT</name>
<dbReference type="EMBL" id="BLVO01000013">
    <property type="protein sequence ID" value="GFM33133.1"/>
    <property type="molecule type" value="Genomic_DNA"/>
</dbReference>
<dbReference type="PANTHER" id="PTHR37828:SF1">
    <property type="entry name" value="YCII-RELATED DOMAIN-CONTAINING PROTEIN"/>
    <property type="match status" value="1"/>
</dbReference>
<sequence>MYIVSLNYTAPLEKIDNLLEEHVQFLHAKYEAGIFIASGRKVPRTGGVIMARGCDLETLRAHLAEDPFHREQAATYEITEFSPTMTAAGFEALKD</sequence>
<dbReference type="PANTHER" id="PTHR37828">
    <property type="entry name" value="GSR2449 PROTEIN"/>
    <property type="match status" value="1"/>
</dbReference>
<proteinExistence type="inferred from homology"/>
<keyword evidence="4" id="KW-1185">Reference proteome</keyword>
<dbReference type="Proteomes" id="UP000503840">
    <property type="component" value="Unassembled WGS sequence"/>
</dbReference>
<dbReference type="Gene3D" id="3.30.70.1060">
    <property type="entry name" value="Dimeric alpha+beta barrel"/>
    <property type="match status" value="1"/>
</dbReference>
<dbReference type="RefSeq" id="WP_174404816.1">
    <property type="nucleotide sequence ID" value="NZ_BLVO01000013.1"/>
</dbReference>
<dbReference type="AlphaFoldDB" id="A0A7J0BH98"/>
<evidence type="ECO:0000256" key="1">
    <source>
        <dbReference type="ARBA" id="ARBA00007689"/>
    </source>
</evidence>